<dbReference type="RefSeq" id="WP_155070927.1">
    <property type="nucleotide sequence ID" value="NZ_WIXO01000001.1"/>
</dbReference>
<reference evidence="3 4" key="1">
    <citation type="submission" date="2019-11" db="EMBL/GenBank/DDBJ databases">
        <authorList>
            <person name="Yuan L."/>
        </authorList>
    </citation>
    <scope>NUCLEOTIDE SEQUENCE [LARGE SCALE GENOMIC DNA]</scope>
    <source>
        <strain evidence="3 4">TRM43335</strain>
    </source>
</reference>
<feature type="chain" id="PRO_5039257632" description="Secreted protein" evidence="2">
    <location>
        <begin position="24"/>
        <end position="358"/>
    </location>
</feature>
<evidence type="ECO:0008006" key="5">
    <source>
        <dbReference type="Google" id="ProtNLM"/>
    </source>
</evidence>
<name>A0A6G2BBJ6_9ACTN</name>
<protein>
    <recommendedName>
        <fullName evidence="5">Secreted protein</fullName>
    </recommendedName>
</protein>
<keyword evidence="4" id="KW-1185">Reference proteome</keyword>
<keyword evidence="2" id="KW-0732">Signal</keyword>
<evidence type="ECO:0000313" key="4">
    <source>
        <dbReference type="Proteomes" id="UP000473014"/>
    </source>
</evidence>
<feature type="compositionally biased region" description="Low complexity" evidence="1">
    <location>
        <begin position="68"/>
        <end position="82"/>
    </location>
</feature>
<gene>
    <name evidence="3" type="ORF">F0L17_10915</name>
</gene>
<evidence type="ECO:0000256" key="1">
    <source>
        <dbReference type="SAM" id="MobiDB-lite"/>
    </source>
</evidence>
<evidence type="ECO:0000313" key="3">
    <source>
        <dbReference type="EMBL" id="MTE19630.1"/>
    </source>
</evidence>
<dbReference type="Proteomes" id="UP000473014">
    <property type="component" value="Unassembled WGS sequence"/>
</dbReference>
<feature type="region of interest" description="Disordered" evidence="1">
    <location>
        <begin position="53"/>
        <end position="84"/>
    </location>
</feature>
<accession>A0A6G2BBJ6</accession>
<sequence>MRKTVRFAIASSLTLLLSTAVVFHWKSGGEESGGGQAICDGLLTKEAISPLSIDPEGEYESSRKELVDGPGESGSDSPGRRGMISRCPVWQSEGGIAEFEVFVAWDFGPFRSEPVTPGWYVDASPLGSGLNGWTEGRRAEVWLPQKCSDDFKMGNKPIQVQLELQNPRHGQWGRDDKRRRMAEVLMSYAKNLAQEKGCDEEGFELADEVPGAPVHEEVPVEGQCGLSGFGVTRDQASRGELRQSVVGNYEDGWSCVLTRESESDRKYALAAFAVNGNDQLIAHHRNSRANESEGFQTEFITCGGAEYLVQMSHAESEPQDHDEHERKALEYAEADLLPARVLHESFVDAVKEKLGCAS</sequence>
<feature type="signal peptide" evidence="2">
    <location>
        <begin position="1"/>
        <end position="23"/>
    </location>
</feature>
<proteinExistence type="predicted"/>
<evidence type="ECO:0000256" key="2">
    <source>
        <dbReference type="SAM" id="SignalP"/>
    </source>
</evidence>
<dbReference type="EMBL" id="WIXO01000001">
    <property type="protein sequence ID" value="MTE19630.1"/>
    <property type="molecule type" value="Genomic_DNA"/>
</dbReference>
<dbReference type="AlphaFoldDB" id="A0A6G2BBJ6"/>
<organism evidence="3 4">
    <name type="scientific">Streptomyces taklimakanensis</name>
    <dbReference type="NCBI Taxonomy" id="2569853"/>
    <lineage>
        <taxon>Bacteria</taxon>
        <taxon>Bacillati</taxon>
        <taxon>Actinomycetota</taxon>
        <taxon>Actinomycetes</taxon>
        <taxon>Kitasatosporales</taxon>
        <taxon>Streptomycetaceae</taxon>
        <taxon>Streptomyces</taxon>
    </lineage>
</organism>
<comment type="caution">
    <text evidence="3">The sequence shown here is derived from an EMBL/GenBank/DDBJ whole genome shotgun (WGS) entry which is preliminary data.</text>
</comment>